<proteinExistence type="inferred from homology"/>
<reference evidence="12" key="1">
    <citation type="submission" date="2012-10" db="EMBL/GenBank/DDBJ databases">
        <title>The complete genome sequence of Streptomyces collinus Tu 365.</title>
        <authorList>
            <person name="Ruckert C."/>
            <person name="Szczepanowski R."/>
            <person name="Goesmann A."/>
            <person name="Pross E.K."/>
            <person name="Musiol E.M."/>
            <person name="Blin K."/>
            <person name="Wohlleben W."/>
            <person name="Puhler A."/>
            <person name="Weber T."/>
            <person name="Kalinowski J."/>
        </authorList>
    </citation>
    <scope>NUCLEOTIDE SEQUENCE [LARGE SCALE GENOMIC DNA]</scope>
    <source>
        <strain evidence="12">DSM 40733 / Tue 365</strain>
    </source>
</reference>
<dbReference type="AlphaFoldDB" id="S5VBG3"/>
<evidence type="ECO:0000256" key="9">
    <source>
        <dbReference type="SAM" id="SignalP"/>
    </source>
</evidence>
<dbReference type="PROSITE" id="PS00999">
    <property type="entry name" value="SSI"/>
    <property type="match status" value="1"/>
</dbReference>
<comment type="subcellular location">
    <subcellularLocation>
        <location evidence="1">Secreted</location>
    </subcellularLocation>
</comment>
<dbReference type="Gene3D" id="3.30.350.10">
    <property type="entry name" value="Subtilisin inhibitor-like"/>
    <property type="match status" value="1"/>
</dbReference>
<feature type="domain" description="Subtilisin inhibitor" evidence="10">
    <location>
        <begin position="31"/>
        <end position="115"/>
    </location>
</feature>
<dbReference type="InterPro" id="IPR020054">
    <property type="entry name" value="Prot_inh_SSI_I16_CS"/>
</dbReference>
<dbReference type="InterPro" id="IPR036819">
    <property type="entry name" value="Subtilisin_inhibitor-like_sf"/>
</dbReference>
<evidence type="ECO:0000256" key="4">
    <source>
        <dbReference type="ARBA" id="ARBA00022525"/>
    </source>
</evidence>
<organism evidence="11 12">
    <name type="scientific">Streptomyces collinus (strain DSM 40733 / Tue 365)</name>
    <dbReference type="NCBI Taxonomy" id="1214242"/>
    <lineage>
        <taxon>Bacteria</taxon>
        <taxon>Bacillati</taxon>
        <taxon>Actinomycetota</taxon>
        <taxon>Actinomycetes</taxon>
        <taxon>Kitasatosporales</taxon>
        <taxon>Streptomycetaceae</taxon>
        <taxon>Streptomyces</taxon>
    </lineage>
</organism>
<dbReference type="GO" id="GO:0004867">
    <property type="term" value="F:serine-type endopeptidase inhibitor activity"/>
    <property type="evidence" value="ECO:0007669"/>
    <property type="project" value="UniProtKB-KW"/>
</dbReference>
<dbReference type="InterPro" id="IPR023549">
    <property type="entry name" value="Subtilisin_inhibitor"/>
</dbReference>
<dbReference type="PATRIC" id="fig|1214242.5.peg.5848"/>
<dbReference type="PRINTS" id="PR00294">
    <property type="entry name" value="SSBTLNINHBTR"/>
</dbReference>
<evidence type="ECO:0000256" key="8">
    <source>
        <dbReference type="RuleBase" id="RU003471"/>
    </source>
</evidence>
<keyword evidence="6 8" id="KW-0722">Serine protease inhibitor</keyword>
<reference evidence="11 12" key="2">
    <citation type="journal article" date="2013" name="J. Biotechnol.">
        <title>Complete genome sequence of the kirromycin producer Streptomyces collinus Tu 365 consisting of a linear chromosome and two linear plasmids.</title>
        <authorList>
            <person name="Ruckert C."/>
            <person name="Szczepanowski R."/>
            <person name="Albersmeier A."/>
            <person name="Goesmann A."/>
            <person name="Iftime D."/>
            <person name="Musiol E.M."/>
            <person name="Blin K."/>
            <person name="Wohlleben W."/>
            <person name="Puhler A."/>
            <person name="Kalinowski J."/>
            <person name="Weber T."/>
        </authorList>
    </citation>
    <scope>NUCLEOTIDE SEQUENCE [LARGE SCALE GENOMIC DNA]</scope>
    <source>
        <strain evidence="12">DSM 40733 / Tue 365</strain>
    </source>
</reference>
<keyword evidence="5 8" id="KW-0646">Protease inhibitor</keyword>
<name>S5VBG3_STRC3</name>
<dbReference type="KEGG" id="sci:B446_28540"/>
<dbReference type="eggNOG" id="ENOG50333FU">
    <property type="taxonomic scope" value="Bacteria"/>
</dbReference>
<protein>
    <submittedName>
        <fullName evidence="11">Subtilisin inhibitor</fullName>
    </submittedName>
</protein>
<gene>
    <name evidence="11" type="ORF">B446_28540</name>
</gene>
<dbReference type="EMBL" id="CP006259">
    <property type="protein sequence ID" value="AGS72514.1"/>
    <property type="molecule type" value="Genomic_DNA"/>
</dbReference>
<evidence type="ECO:0000259" key="10">
    <source>
        <dbReference type="Pfam" id="PF00720"/>
    </source>
</evidence>
<comment type="subunit">
    <text evidence="3">Homodimer.</text>
</comment>
<keyword evidence="12" id="KW-1185">Reference proteome</keyword>
<dbReference type="GO" id="GO:0005576">
    <property type="term" value="C:extracellular region"/>
    <property type="evidence" value="ECO:0007669"/>
    <property type="project" value="UniProtKB-SubCell"/>
</dbReference>
<accession>S5VBG3</accession>
<feature type="signal peptide" evidence="9">
    <location>
        <begin position="1"/>
        <end position="22"/>
    </location>
</feature>
<dbReference type="Pfam" id="PF00720">
    <property type="entry name" value="SSI"/>
    <property type="match status" value="1"/>
</dbReference>
<dbReference type="STRING" id="1214242.B446_28540"/>
<keyword evidence="4" id="KW-0964">Secreted</keyword>
<evidence type="ECO:0000256" key="7">
    <source>
        <dbReference type="ARBA" id="ARBA00023157"/>
    </source>
</evidence>
<evidence type="ECO:0000313" key="11">
    <source>
        <dbReference type="EMBL" id="AGS72514.1"/>
    </source>
</evidence>
<feature type="chain" id="PRO_5004532910" evidence="9">
    <location>
        <begin position="23"/>
        <end position="132"/>
    </location>
</feature>
<dbReference type="InterPro" id="IPR000691">
    <property type="entry name" value="Prot_inh_I16_SSI"/>
</dbReference>
<comment type="similarity">
    <text evidence="2 8">Belongs to the protease inhibitor I16 (SSI) family.</text>
</comment>
<evidence type="ECO:0000256" key="2">
    <source>
        <dbReference type="ARBA" id="ARBA00010472"/>
    </source>
</evidence>
<evidence type="ECO:0000313" key="12">
    <source>
        <dbReference type="Proteomes" id="UP000015423"/>
    </source>
</evidence>
<keyword evidence="9" id="KW-0732">Signal</keyword>
<dbReference type="HOGENOM" id="CLU_121949_0_1_11"/>
<evidence type="ECO:0000256" key="5">
    <source>
        <dbReference type="ARBA" id="ARBA00022690"/>
    </source>
</evidence>
<evidence type="ECO:0000256" key="1">
    <source>
        <dbReference type="ARBA" id="ARBA00004613"/>
    </source>
</evidence>
<dbReference type="SUPFAM" id="SSF55399">
    <property type="entry name" value="Subtilisin inhibitor"/>
    <property type="match status" value="1"/>
</dbReference>
<evidence type="ECO:0000256" key="3">
    <source>
        <dbReference type="ARBA" id="ARBA00011738"/>
    </source>
</evidence>
<dbReference type="Proteomes" id="UP000015423">
    <property type="component" value="Chromosome"/>
</dbReference>
<evidence type="ECO:0000256" key="6">
    <source>
        <dbReference type="ARBA" id="ARBA00022900"/>
    </source>
</evidence>
<keyword evidence="7" id="KW-1015">Disulfide bond</keyword>
<sequence length="132" mass="13679">MKAAAAALLTLTGLLVTGPAQAAPRDASRGTWLHLTVSRGDGADGPARGALLLCDPPLGHPHAARACAQLAAAGGDIARIPYAHGVFCPMIYAPVTARARGRWHGRPVAFRETYSSACVLRARTGAVFALDR</sequence>